<feature type="non-terminal residue" evidence="1">
    <location>
        <position position="161"/>
    </location>
</feature>
<gene>
    <name evidence="1" type="ORF">DHETER_LOCUS10903</name>
</gene>
<reference evidence="1" key="1">
    <citation type="submission" date="2021-06" db="EMBL/GenBank/DDBJ databases">
        <authorList>
            <person name="Kallberg Y."/>
            <person name="Tangrot J."/>
            <person name="Rosling A."/>
        </authorList>
    </citation>
    <scope>NUCLEOTIDE SEQUENCE</scope>
    <source>
        <strain evidence="1">IL203A</strain>
    </source>
</reference>
<sequence length="161" mass="19217">MNSISILCDSIFNNTYPELLLLHQQVEEFQTIYQSDVEVISNNLIEQYSYNQEELNKSIISDESNLNKPILNNEQINKFKKIYYKNKIEDNKNNNEDLIQKIKKKIEKKDKEAQYIKLQTTICCKEKYFQNLVFYEHAILTYQKFQNIKTTTTGQKRSRLA</sequence>
<protein>
    <submittedName>
        <fullName evidence="1">14484_t:CDS:1</fullName>
    </submittedName>
</protein>
<dbReference type="EMBL" id="CAJVPU010022476">
    <property type="protein sequence ID" value="CAG8685782.1"/>
    <property type="molecule type" value="Genomic_DNA"/>
</dbReference>
<name>A0ACA9P0X4_9GLOM</name>
<evidence type="ECO:0000313" key="2">
    <source>
        <dbReference type="Proteomes" id="UP000789702"/>
    </source>
</evidence>
<comment type="caution">
    <text evidence="1">The sequence shown here is derived from an EMBL/GenBank/DDBJ whole genome shotgun (WGS) entry which is preliminary data.</text>
</comment>
<organism evidence="1 2">
    <name type="scientific">Dentiscutata heterogama</name>
    <dbReference type="NCBI Taxonomy" id="1316150"/>
    <lineage>
        <taxon>Eukaryota</taxon>
        <taxon>Fungi</taxon>
        <taxon>Fungi incertae sedis</taxon>
        <taxon>Mucoromycota</taxon>
        <taxon>Glomeromycotina</taxon>
        <taxon>Glomeromycetes</taxon>
        <taxon>Diversisporales</taxon>
        <taxon>Gigasporaceae</taxon>
        <taxon>Dentiscutata</taxon>
    </lineage>
</organism>
<accession>A0ACA9P0X4</accession>
<keyword evidence="2" id="KW-1185">Reference proteome</keyword>
<evidence type="ECO:0000313" key="1">
    <source>
        <dbReference type="EMBL" id="CAG8685782.1"/>
    </source>
</evidence>
<dbReference type="Proteomes" id="UP000789702">
    <property type="component" value="Unassembled WGS sequence"/>
</dbReference>
<proteinExistence type="predicted"/>